<keyword evidence="5" id="KW-1185">Reference proteome</keyword>
<evidence type="ECO:0000313" key="5">
    <source>
        <dbReference type="Proteomes" id="UP001190466"/>
    </source>
</evidence>
<dbReference type="EMBL" id="OY726395">
    <property type="protein sequence ID" value="CAJ1580488.1"/>
    <property type="molecule type" value="Genomic_DNA"/>
</dbReference>
<dbReference type="PANTHER" id="PTHR30305">
    <property type="entry name" value="PROTEIN YJDM-RELATED"/>
    <property type="match status" value="1"/>
</dbReference>
<gene>
    <name evidence="4" type="ORF">MU0050_001068</name>
</gene>
<name>A0ABM9MAL1_9MYCO</name>
<sequence>MSDELPPCPQCGEGFTYAQRALLVCPMCAHEWSADGPSSDGGSTREADLEITDAVGNRLADGDTITVVKTVKVKGGGGGVIKVGTKVRGIRLISDGVGDHDIDATVPGFGRMQLKSSVVKKAL</sequence>
<evidence type="ECO:0000256" key="1">
    <source>
        <dbReference type="ARBA" id="ARBA00009248"/>
    </source>
</evidence>
<evidence type="ECO:0000259" key="3">
    <source>
        <dbReference type="Pfam" id="PF08274"/>
    </source>
</evidence>
<dbReference type="Proteomes" id="UP001190466">
    <property type="component" value="Chromosome"/>
</dbReference>
<dbReference type="PANTHER" id="PTHR30305:SF3">
    <property type="entry name" value="PROTEIN YJDM"/>
    <property type="match status" value="1"/>
</dbReference>
<accession>A0ABM9MAL1</accession>
<evidence type="ECO:0000259" key="2">
    <source>
        <dbReference type="Pfam" id="PF03831"/>
    </source>
</evidence>
<evidence type="ECO:0000313" key="4">
    <source>
        <dbReference type="EMBL" id="CAJ1580488.1"/>
    </source>
</evidence>
<protein>
    <submittedName>
        <fullName evidence="4">Zinc ribbon domain-containing protein YjdM</fullName>
    </submittedName>
</protein>
<dbReference type="InterPro" id="IPR013988">
    <property type="entry name" value="YjdM_C"/>
</dbReference>
<dbReference type="SUPFAM" id="SSF57783">
    <property type="entry name" value="Zinc beta-ribbon"/>
    <property type="match status" value="1"/>
</dbReference>
<dbReference type="Gene3D" id="2.20.25.10">
    <property type="match status" value="1"/>
</dbReference>
<dbReference type="InterPro" id="IPR004624">
    <property type="entry name" value="YjdM"/>
</dbReference>
<dbReference type="Pfam" id="PF08274">
    <property type="entry name" value="Zn_Ribbon_YjdM"/>
    <property type="match status" value="1"/>
</dbReference>
<dbReference type="SUPFAM" id="SSF82057">
    <property type="entry name" value="Prokaryotic SH3-related domain"/>
    <property type="match status" value="1"/>
</dbReference>
<dbReference type="RefSeq" id="WP_316514900.1">
    <property type="nucleotide sequence ID" value="NZ_OY726395.1"/>
</dbReference>
<comment type="similarity">
    <text evidence="1">Belongs to the YjdM family.</text>
</comment>
<feature type="domain" description="Protein YjdM N-terminal" evidence="3">
    <location>
        <begin position="4"/>
        <end position="33"/>
    </location>
</feature>
<dbReference type="NCBIfam" id="TIGR00686">
    <property type="entry name" value="phnA"/>
    <property type="match status" value="1"/>
</dbReference>
<proteinExistence type="inferred from homology"/>
<dbReference type="Gene3D" id="2.30.30.40">
    <property type="entry name" value="SH3 Domains"/>
    <property type="match status" value="1"/>
</dbReference>
<dbReference type="InterPro" id="IPR013987">
    <property type="entry name" value="YjdM_N"/>
</dbReference>
<feature type="domain" description="Protein YjdM C-terminal" evidence="2">
    <location>
        <begin position="52"/>
        <end position="122"/>
    </location>
</feature>
<organism evidence="4 5">
    <name type="scientific">[Mycobacterium] wendilense</name>
    <dbReference type="NCBI Taxonomy" id="3064284"/>
    <lineage>
        <taxon>Bacteria</taxon>
        <taxon>Bacillati</taxon>
        <taxon>Actinomycetota</taxon>
        <taxon>Actinomycetes</taxon>
        <taxon>Mycobacteriales</taxon>
        <taxon>Mycobacteriaceae</taxon>
        <taxon>Mycolicibacter</taxon>
    </lineage>
</organism>
<reference evidence="4 5" key="1">
    <citation type="submission" date="2023-08" db="EMBL/GenBank/DDBJ databases">
        <authorList>
            <person name="Folkvardsen B D."/>
            <person name="Norman A."/>
        </authorList>
    </citation>
    <scope>NUCLEOTIDE SEQUENCE [LARGE SCALE GENOMIC DNA]</scope>
    <source>
        <strain evidence="4 5">Mu0050</strain>
    </source>
</reference>
<dbReference type="Pfam" id="PF03831">
    <property type="entry name" value="YjdM"/>
    <property type="match status" value="1"/>
</dbReference>